<dbReference type="Proteomes" id="UP000198615">
    <property type="component" value="Unassembled WGS sequence"/>
</dbReference>
<keyword evidence="6 8" id="KW-0808">Transferase</keyword>
<dbReference type="NCBIfam" id="TIGR02095">
    <property type="entry name" value="glgA"/>
    <property type="match status" value="1"/>
</dbReference>
<keyword evidence="5 8" id="KW-0328">Glycosyltransferase</keyword>
<organism evidence="11 12">
    <name type="scientific">Thalassobaculum litoreum DSM 18839</name>
    <dbReference type="NCBI Taxonomy" id="1123362"/>
    <lineage>
        <taxon>Bacteria</taxon>
        <taxon>Pseudomonadati</taxon>
        <taxon>Pseudomonadota</taxon>
        <taxon>Alphaproteobacteria</taxon>
        <taxon>Rhodospirillales</taxon>
        <taxon>Thalassobaculaceae</taxon>
        <taxon>Thalassobaculum</taxon>
    </lineage>
</organism>
<dbReference type="PANTHER" id="PTHR45825">
    <property type="entry name" value="GRANULE-BOUND STARCH SYNTHASE 1, CHLOROPLASTIC/AMYLOPLASTIC"/>
    <property type="match status" value="1"/>
</dbReference>
<accession>A0A8G2EUW1</accession>
<comment type="function">
    <text evidence="2 8">Synthesizes alpha-1,4-glucan chains using ADP-glucose.</text>
</comment>
<evidence type="ECO:0000313" key="11">
    <source>
        <dbReference type="EMBL" id="SDF04961.1"/>
    </source>
</evidence>
<comment type="catalytic activity">
    <reaction evidence="1 8">
        <text>[(1-&gt;4)-alpha-D-glucosyl](n) + ADP-alpha-D-glucose = [(1-&gt;4)-alpha-D-glucosyl](n+1) + ADP + H(+)</text>
        <dbReference type="Rhea" id="RHEA:18189"/>
        <dbReference type="Rhea" id="RHEA-COMP:9584"/>
        <dbReference type="Rhea" id="RHEA-COMP:9587"/>
        <dbReference type="ChEBI" id="CHEBI:15378"/>
        <dbReference type="ChEBI" id="CHEBI:15444"/>
        <dbReference type="ChEBI" id="CHEBI:57498"/>
        <dbReference type="ChEBI" id="CHEBI:456216"/>
        <dbReference type="EC" id="2.4.1.21"/>
    </reaction>
</comment>
<comment type="similarity">
    <text evidence="4 8">Belongs to the glycosyltransferase 1 family. Bacterial/plant glycogen synthase subfamily.</text>
</comment>
<dbReference type="GO" id="GO:0005978">
    <property type="term" value="P:glycogen biosynthetic process"/>
    <property type="evidence" value="ECO:0007669"/>
    <property type="project" value="UniProtKB-UniRule"/>
</dbReference>
<dbReference type="RefSeq" id="WP_093147295.1">
    <property type="nucleotide sequence ID" value="NZ_FNBW01000001.1"/>
</dbReference>
<gene>
    <name evidence="8" type="primary">glgA</name>
    <name evidence="11" type="ORF">SAMN05660686_00035</name>
</gene>
<name>A0A8G2EUW1_9PROT</name>
<evidence type="ECO:0000256" key="7">
    <source>
        <dbReference type="ARBA" id="ARBA00023056"/>
    </source>
</evidence>
<dbReference type="OrthoDB" id="9808590at2"/>
<dbReference type="GO" id="GO:0004373">
    <property type="term" value="F:alpha-1,4-glucan glucosyltransferase (UDP-glucose donor) activity"/>
    <property type="evidence" value="ECO:0007669"/>
    <property type="project" value="InterPro"/>
</dbReference>
<evidence type="ECO:0000256" key="4">
    <source>
        <dbReference type="ARBA" id="ARBA00010281"/>
    </source>
</evidence>
<dbReference type="Pfam" id="PF00534">
    <property type="entry name" value="Glycos_transf_1"/>
    <property type="match status" value="1"/>
</dbReference>
<comment type="pathway">
    <text evidence="3 8">Glycan biosynthesis; glycogen biosynthesis.</text>
</comment>
<reference evidence="11 12" key="1">
    <citation type="submission" date="2016-10" db="EMBL/GenBank/DDBJ databases">
        <authorList>
            <person name="Varghese N."/>
            <person name="Submissions S."/>
        </authorList>
    </citation>
    <scope>NUCLEOTIDE SEQUENCE [LARGE SCALE GENOMIC DNA]</scope>
    <source>
        <strain evidence="11 12">DSM 18839</strain>
    </source>
</reference>
<keyword evidence="12" id="KW-1185">Reference proteome</keyword>
<evidence type="ECO:0000259" key="9">
    <source>
        <dbReference type="Pfam" id="PF00534"/>
    </source>
</evidence>
<dbReference type="SUPFAM" id="SSF53756">
    <property type="entry name" value="UDP-Glycosyltransferase/glycogen phosphorylase"/>
    <property type="match status" value="1"/>
</dbReference>
<feature type="domain" description="Glycosyl transferase family 1" evidence="9">
    <location>
        <begin position="290"/>
        <end position="438"/>
    </location>
</feature>
<comment type="caution">
    <text evidence="11">The sequence shown here is derived from an EMBL/GenBank/DDBJ whole genome shotgun (WGS) entry which is preliminary data.</text>
</comment>
<protein>
    <recommendedName>
        <fullName evidence="8">Glycogen synthase</fullName>
        <ecNumber evidence="8">2.4.1.21</ecNumber>
    </recommendedName>
    <alternativeName>
        <fullName evidence="8">Starch [bacterial glycogen] synthase</fullName>
    </alternativeName>
</protein>
<evidence type="ECO:0000256" key="5">
    <source>
        <dbReference type="ARBA" id="ARBA00022676"/>
    </source>
</evidence>
<dbReference type="InterPro" id="IPR001296">
    <property type="entry name" value="Glyco_trans_1"/>
</dbReference>
<sequence>MRVLFVASECVPLVKTGGLADVAGALPKALTSRGVDVRVLLPGYPGVTAPSAEGEAVWREADVFGQPATVRRAPVGGLDVLALDMPAYFERDGLYVTPEGEDWPDNPFRFAALSWVAAGIARDGLADGWRPDIVHAHDWQTGLAPLYLQDWGVRDVASILTIHNMSYQGVCEAELRRDLKLPETGFTAQGYEFYGKVNFLKAGLIHSDLVTTVSPTYARELESPEFGWGLEGVLAARQERAIGILNGIDTELWDPMSDPAVPSFTSRSLSGRKAARKALLQTFSLDAGRTGPLFGVVSRLTDQKGLDLLLGILPDMLRVDGSLVLLGSGDRRLEQAFLTAARDHAGSVGVRIGYDEDLAHRIYAGSDAVLVPSRFEPCGLTQMYAMRYGALPVVARTGGLADTVIDANSAAVSAGVATGFQFDPGSREAFANAIAKVFAVFSERSLWRQMQRNAMRHPVGWDGPAERYIDLYARLMAAKEGKKRFSGTR</sequence>
<dbReference type="EC" id="2.4.1.21" evidence="8"/>
<dbReference type="AlphaFoldDB" id="A0A8G2EUW1"/>
<dbReference type="InterPro" id="IPR011835">
    <property type="entry name" value="GS/SS"/>
</dbReference>
<evidence type="ECO:0000256" key="3">
    <source>
        <dbReference type="ARBA" id="ARBA00004964"/>
    </source>
</evidence>
<dbReference type="InterPro" id="IPR013534">
    <property type="entry name" value="Starch_synth_cat_dom"/>
</dbReference>
<evidence type="ECO:0000256" key="8">
    <source>
        <dbReference type="HAMAP-Rule" id="MF_00484"/>
    </source>
</evidence>
<evidence type="ECO:0000256" key="6">
    <source>
        <dbReference type="ARBA" id="ARBA00022679"/>
    </source>
</evidence>
<dbReference type="CDD" id="cd03791">
    <property type="entry name" value="GT5_Glycogen_synthase_DULL1-like"/>
    <property type="match status" value="1"/>
</dbReference>
<dbReference type="UniPathway" id="UPA00164"/>
<dbReference type="EMBL" id="FNBW01000001">
    <property type="protein sequence ID" value="SDF04961.1"/>
    <property type="molecule type" value="Genomic_DNA"/>
</dbReference>
<evidence type="ECO:0000313" key="12">
    <source>
        <dbReference type="Proteomes" id="UP000198615"/>
    </source>
</evidence>
<evidence type="ECO:0000256" key="1">
    <source>
        <dbReference type="ARBA" id="ARBA00001478"/>
    </source>
</evidence>
<dbReference type="GO" id="GO:0009011">
    <property type="term" value="F:alpha-1,4-glucan glucosyltransferase (ADP-glucose donor) activity"/>
    <property type="evidence" value="ECO:0007669"/>
    <property type="project" value="UniProtKB-UniRule"/>
</dbReference>
<feature type="binding site" evidence="8">
    <location>
        <position position="15"/>
    </location>
    <ligand>
        <name>ADP-alpha-D-glucose</name>
        <dbReference type="ChEBI" id="CHEBI:57498"/>
    </ligand>
</feature>
<evidence type="ECO:0000259" key="10">
    <source>
        <dbReference type="Pfam" id="PF08323"/>
    </source>
</evidence>
<dbReference type="HAMAP" id="MF_00484">
    <property type="entry name" value="Glycogen_synth"/>
    <property type="match status" value="1"/>
</dbReference>
<proteinExistence type="inferred from homology"/>
<keyword evidence="7 8" id="KW-0320">Glycogen biosynthesis</keyword>
<dbReference type="NCBIfam" id="NF001899">
    <property type="entry name" value="PRK00654.1-2"/>
    <property type="match status" value="1"/>
</dbReference>
<dbReference type="PANTHER" id="PTHR45825:SF11">
    <property type="entry name" value="ALPHA AMYLASE DOMAIN-CONTAINING PROTEIN"/>
    <property type="match status" value="1"/>
</dbReference>
<evidence type="ECO:0000256" key="2">
    <source>
        <dbReference type="ARBA" id="ARBA00002764"/>
    </source>
</evidence>
<dbReference type="Pfam" id="PF08323">
    <property type="entry name" value="Glyco_transf_5"/>
    <property type="match status" value="1"/>
</dbReference>
<feature type="domain" description="Starch synthase catalytic" evidence="10">
    <location>
        <begin position="2"/>
        <end position="235"/>
    </location>
</feature>
<dbReference type="Gene3D" id="3.40.50.2000">
    <property type="entry name" value="Glycogen Phosphorylase B"/>
    <property type="match status" value="2"/>
</dbReference>